<feature type="region of interest" description="Disordered" evidence="1">
    <location>
        <begin position="90"/>
        <end position="155"/>
    </location>
</feature>
<organism evidence="2 3">
    <name type="scientific">Phrynosoma platyrhinos</name>
    <name type="common">Desert horned lizard</name>
    <dbReference type="NCBI Taxonomy" id="52577"/>
    <lineage>
        <taxon>Eukaryota</taxon>
        <taxon>Metazoa</taxon>
        <taxon>Chordata</taxon>
        <taxon>Craniata</taxon>
        <taxon>Vertebrata</taxon>
        <taxon>Euteleostomi</taxon>
        <taxon>Lepidosauria</taxon>
        <taxon>Squamata</taxon>
        <taxon>Bifurcata</taxon>
        <taxon>Unidentata</taxon>
        <taxon>Episquamata</taxon>
        <taxon>Toxicofera</taxon>
        <taxon>Iguania</taxon>
        <taxon>Phrynosomatidae</taxon>
        <taxon>Phrynosomatinae</taxon>
        <taxon>Phrynosoma</taxon>
    </lineage>
</organism>
<feature type="non-terminal residue" evidence="2">
    <location>
        <position position="1"/>
    </location>
</feature>
<protein>
    <submittedName>
        <fullName evidence="2">Uncharacterized protein</fullName>
    </submittedName>
</protein>
<accession>A0ABQ7TTU0</accession>
<reference evidence="2 3" key="1">
    <citation type="journal article" date="2022" name="Gigascience">
        <title>A chromosome-level genome assembly and annotation of the desert horned lizard, Phrynosoma platyrhinos, provides insight into chromosomal rearrangements among reptiles.</title>
        <authorList>
            <person name="Koochekian N."/>
            <person name="Ascanio A."/>
            <person name="Farleigh K."/>
            <person name="Card D.C."/>
            <person name="Schield D.R."/>
            <person name="Castoe T.A."/>
            <person name="Jezkova T."/>
        </authorList>
    </citation>
    <scope>NUCLEOTIDE SEQUENCE [LARGE SCALE GENOMIC DNA]</scope>
    <source>
        <strain evidence="2">NK-2021</strain>
    </source>
</reference>
<evidence type="ECO:0000256" key="1">
    <source>
        <dbReference type="SAM" id="MobiDB-lite"/>
    </source>
</evidence>
<dbReference type="EMBL" id="JAIPUX010000026">
    <property type="protein sequence ID" value="KAH0632078.1"/>
    <property type="molecule type" value="Genomic_DNA"/>
</dbReference>
<evidence type="ECO:0000313" key="3">
    <source>
        <dbReference type="Proteomes" id="UP000826234"/>
    </source>
</evidence>
<gene>
    <name evidence="2" type="ORF">JD844_020141</name>
</gene>
<evidence type="ECO:0000313" key="2">
    <source>
        <dbReference type="EMBL" id="KAH0632078.1"/>
    </source>
</evidence>
<proteinExistence type="predicted"/>
<keyword evidence="3" id="KW-1185">Reference proteome</keyword>
<comment type="caution">
    <text evidence="2">The sequence shown here is derived from an EMBL/GenBank/DDBJ whole genome shotgun (WGS) entry which is preliminary data.</text>
</comment>
<feature type="compositionally biased region" description="Low complexity" evidence="1">
    <location>
        <begin position="103"/>
        <end position="131"/>
    </location>
</feature>
<name>A0ABQ7TTU0_PHRPL</name>
<sequence length="257" mass="27325">CGILAIAVQGTQRVRGLRAPLIPRSLAWGSFTCCMAASVTTLNSYTKTVIEFRHKRKVFEQGFPEEPLYTDHQPLKYFHGRNAQYPAVNLQSNASGQGGPKRLSLALSSSSTNTASSSSSPPSEPTSQFSSPEARRASATAISREVTDCRPTGRLNQTATQVMAVGPGPMALSQLGLTRSASSQVAAPRPSLVGGPQHLAFRATTLPCHSSSSKQERLAGHPCALLKCSGSATHPDGYSKMAEDNVGLTLEDEDLKR</sequence>
<dbReference type="Proteomes" id="UP000826234">
    <property type="component" value="Unassembled WGS sequence"/>
</dbReference>